<evidence type="ECO:0000313" key="3">
    <source>
        <dbReference type="Proteomes" id="UP000694501"/>
    </source>
</evidence>
<reference evidence="2" key="1">
    <citation type="submission" date="2021-06" db="EMBL/GenBank/DDBJ databases">
        <title>Sequencing of actinobacteria type strains.</title>
        <authorList>
            <person name="Nguyen G.-S."/>
            <person name="Wentzel A."/>
        </authorList>
    </citation>
    <scope>NUCLEOTIDE SEQUENCE</scope>
    <source>
        <strain evidence="2">P38-E01</strain>
    </source>
</reference>
<accession>A0A949JG15</accession>
<feature type="domain" description="DUF397" evidence="1">
    <location>
        <begin position="8"/>
        <end position="63"/>
    </location>
</feature>
<dbReference type="Proteomes" id="UP000694501">
    <property type="component" value="Unassembled WGS sequence"/>
</dbReference>
<name>A0A949JG15_9ACTN</name>
<comment type="caution">
    <text evidence="2">The sequence shown here is derived from an EMBL/GenBank/DDBJ whole genome shotgun (WGS) entry which is preliminary data.</text>
</comment>
<dbReference type="Pfam" id="PF04149">
    <property type="entry name" value="DUF397"/>
    <property type="match status" value="1"/>
</dbReference>
<proteinExistence type="predicted"/>
<keyword evidence="3" id="KW-1185">Reference proteome</keyword>
<dbReference type="AlphaFoldDB" id="A0A949JG15"/>
<dbReference type="RefSeq" id="WP_211042664.1">
    <property type="nucleotide sequence ID" value="NZ_JAELVF020000001.1"/>
</dbReference>
<evidence type="ECO:0000313" key="2">
    <source>
        <dbReference type="EMBL" id="MBU7597915.1"/>
    </source>
</evidence>
<sequence>MPTEPSSHWIRSSYSGNGGDSCVQWAPSVAATGIVPVRDSKEVRRPSLAVSPEAWTLFVRHLKS</sequence>
<evidence type="ECO:0000259" key="1">
    <source>
        <dbReference type="Pfam" id="PF04149"/>
    </source>
</evidence>
<organism evidence="2 3">
    <name type="scientific">Streptomyces tardus</name>
    <dbReference type="NCBI Taxonomy" id="2780544"/>
    <lineage>
        <taxon>Bacteria</taxon>
        <taxon>Bacillati</taxon>
        <taxon>Actinomycetota</taxon>
        <taxon>Actinomycetes</taxon>
        <taxon>Kitasatosporales</taxon>
        <taxon>Streptomycetaceae</taxon>
        <taxon>Streptomyces</taxon>
    </lineage>
</organism>
<dbReference type="InterPro" id="IPR007278">
    <property type="entry name" value="DUF397"/>
</dbReference>
<protein>
    <submittedName>
        <fullName evidence="2">DUF397 domain-containing protein</fullName>
    </submittedName>
</protein>
<dbReference type="EMBL" id="JAELVF020000001">
    <property type="protein sequence ID" value="MBU7597915.1"/>
    <property type="molecule type" value="Genomic_DNA"/>
</dbReference>
<gene>
    <name evidence="2" type="ORF">JGS22_009870</name>
</gene>